<dbReference type="Proteomes" id="UP000007881">
    <property type="component" value="Chromosome"/>
</dbReference>
<evidence type="ECO:0000313" key="2">
    <source>
        <dbReference type="EMBL" id="BAM02409.1"/>
    </source>
</evidence>
<dbReference type="AlphaFoldDB" id="I0IAX1"/>
<dbReference type="EMBL" id="AP012338">
    <property type="protein sequence ID" value="BAM02409.1"/>
    <property type="molecule type" value="Genomic_DNA"/>
</dbReference>
<dbReference type="KEGG" id="phm:PSMK_02500"/>
<organism evidence="2 3">
    <name type="scientific">Phycisphaera mikurensis (strain NBRC 102666 / KCTC 22515 / FYK2301M01)</name>
    <dbReference type="NCBI Taxonomy" id="1142394"/>
    <lineage>
        <taxon>Bacteria</taxon>
        <taxon>Pseudomonadati</taxon>
        <taxon>Planctomycetota</taxon>
        <taxon>Phycisphaerae</taxon>
        <taxon>Phycisphaerales</taxon>
        <taxon>Phycisphaeraceae</taxon>
        <taxon>Phycisphaera</taxon>
    </lineage>
</organism>
<dbReference type="HOGENOM" id="CLU_1064972_0_0_0"/>
<gene>
    <name evidence="2" type="ordered locus">PSMK_02500</name>
</gene>
<feature type="signal peptide" evidence="1">
    <location>
        <begin position="1"/>
        <end position="23"/>
    </location>
</feature>
<dbReference type="RefSeq" id="WP_014435629.1">
    <property type="nucleotide sequence ID" value="NC_017080.1"/>
</dbReference>
<keyword evidence="1" id="KW-0732">Signal</keyword>
<dbReference type="STRING" id="1142394.PSMK_02500"/>
<feature type="chain" id="PRO_5003629560" evidence="1">
    <location>
        <begin position="24"/>
        <end position="261"/>
    </location>
</feature>
<protein>
    <submittedName>
        <fullName evidence="2">Uncharacterized protein</fullName>
    </submittedName>
</protein>
<sequence length="261" mass="27189">MKPVPAVLAAALALGSLSLPGCEAVAVPFLLLRSHKVEAVARLPPGSVAVLAEAAPGLPAGDPRVRSFTDQVAATAGQHLATNLRPLQRRADGSPKKGQAVVDGRRVARERERDAAAFAALPLDALPARLGVDTLVFVEVQALRLPNAADAGMTGALVVPAASGTVRVVDARGVQLFPRREDADAGGFLGGPAGRPFSVDLRARRIGEDAADPANVRRDLADAAGLAVARLFYDWTGQAPGDTVYEERRRTTGTPRPGDRL</sequence>
<reference evidence="2 3" key="1">
    <citation type="submission" date="2012-02" db="EMBL/GenBank/DDBJ databases">
        <title>Complete genome sequence of Phycisphaera mikurensis NBRC 102666.</title>
        <authorList>
            <person name="Ankai A."/>
            <person name="Hosoyama A."/>
            <person name="Terui Y."/>
            <person name="Sekine M."/>
            <person name="Fukai R."/>
            <person name="Kato Y."/>
            <person name="Nakamura S."/>
            <person name="Yamada-Narita S."/>
            <person name="Kawakoshi A."/>
            <person name="Fukunaga Y."/>
            <person name="Yamazaki S."/>
            <person name="Fujita N."/>
        </authorList>
    </citation>
    <scope>NUCLEOTIDE SEQUENCE [LARGE SCALE GENOMIC DNA]</scope>
    <source>
        <strain evidence="3">NBRC 102666 / KCTC 22515 / FYK2301M01</strain>
    </source>
</reference>
<evidence type="ECO:0000313" key="3">
    <source>
        <dbReference type="Proteomes" id="UP000007881"/>
    </source>
</evidence>
<accession>I0IAX1</accession>
<keyword evidence="3" id="KW-1185">Reference proteome</keyword>
<proteinExistence type="predicted"/>
<evidence type="ECO:0000256" key="1">
    <source>
        <dbReference type="SAM" id="SignalP"/>
    </source>
</evidence>
<name>I0IAX1_PHYMF</name>